<accession>N1QW02</accession>
<dbReference type="AlphaFoldDB" id="N1QW02"/>
<dbReference type="EnsemblPlants" id="EMT14921">
    <property type="protein sequence ID" value="EMT14921"/>
    <property type="gene ID" value="F775_09895"/>
</dbReference>
<evidence type="ECO:0000313" key="1">
    <source>
        <dbReference type="EnsemblPlants" id="EMT14921"/>
    </source>
</evidence>
<name>N1QW02_AEGTA</name>
<sequence>MALAGSNAHPTVLVLFLVLTMMMPSSPPSRCHALRIWSCINAAVQPCRVVTCMAECEARGAAGPISLSRCNHTVHPEQCCCRNV</sequence>
<proteinExistence type="predicted"/>
<organism evidence="1">
    <name type="scientific">Aegilops tauschii</name>
    <name type="common">Tausch's goatgrass</name>
    <name type="synonym">Aegilops squarrosa</name>
    <dbReference type="NCBI Taxonomy" id="37682"/>
    <lineage>
        <taxon>Eukaryota</taxon>
        <taxon>Viridiplantae</taxon>
        <taxon>Streptophyta</taxon>
        <taxon>Embryophyta</taxon>
        <taxon>Tracheophyta</taxon>
        <taxon>Spermatophyta</taxon>
        <taxon>Magnoliopsida</taxon>
        <taxon>Liliopsida</taxon>
        <taxon>Poales</taxon>
        <taxon>Poaceae</taxon>
        <taxon>BOP clade</taxon>
        <taxon>Pooideae</taxon>
        <taxon>Triticodae</taxon>
        <taxon>Triticeae</taxon>
        <taxon>Triticinae</taxon>
        <taxon>Aegilops</taxon>
    </lineage>
</organism>
<reference evidence="1" key="1">
    <citation type="submission" date="2015-06" db="UniProtKB">
        <authorList>
            <consortium name="EnsemblPlants"/>
        </authorList>
    </citation>
    <scope>IDENTIFICATION</scope>
</reference>
<protein>
    <submittedName>
        <fullName evidence="1">Uncharacterized protein</fullName>
    </submittedName>
</protein>